<dbReference type="EMBL" id="BLXT01000273">
    <property type="protein sequence ID" value="GFN75563.1"/>
    <property type="molecule type" value="Genomic_DNA"/>
</dbReference>
<gene>
    <name evidence="2" type="ORF">PoB_000206900</name>
</gene>
<comment type="caution">
    <text evidence="2">The sequence shown here is derived from an EMBL/GenBank/DDBJ whole genome shotgun (WGS) entry which is preliminary data.</text>
</comment>
<dbReference type="Proteomes" id="UP000735302">
    <property type="component" value="Unassembled WGS sequence"/>
</dbReference>
<evidence type="ECO:0000313" key="2">
    <source>
        <dbReference type="EMBL" id="GFN75563.1"/>
    </source>
</evidence>
<feature type="region of interest" description="Disordered" evidence="1">
    <location>
        <begin position="1"/>
        <end position="28"/>
    </location>
</feature>
<dbReference type="AlphaFoldDB" id="A0AAV3Y0Q6"/>
<proteinExistence type="predicted"/>
<sequence>MAPRSATGVIYSIQRSKRSKSDLCHRGRKQGIRDMMAKVTGSGVIEMTYFDAVHSAPSRKQENFQSSHTSRSDPLDPGNLDDQQQQQQQQQQRQKRFPLLGPTRQETELFFSISKRPRG</sequence>
<feature type="region of interest" description="Disordered" evidence="1">
    <location>
        <begin position="55"/>
        <end position="119"/>
    </location>
</feature>
<feature type="compositionally biased region" description="Low complexity" evidence="1">
    <location>
        <begin position="83"/>
        <end position="92"/>
    </location>
</feature>
<keyword evidence="3" id="KW-1185">Reference proteome</keyword>
<organism evidence="2 3">
    <name type="scientific">Plakobranchus ocellatus</name>
    <dbReference type="NCBI Taxonomy" id="259542"/>
    <lineage>
        <taxon>Eukaryota</taxon>
        <taxon>Metazoa</taxon>
        <taxon>Spiralia</taxon>
        <taxon>Lophotrochozoa</taxon>
        <taxon>Mollusca</taxon>
        <taxon>Gastropoda</taxon>
        <taxon>Heterobranchia</taxon>
        <taxon>Euthyneura</taxon>
        <taxon>Panpulmonata</taxon>
        <taxon>Sacoglossa</taxon>
        <taxon>Placobranchoidea</taxon>
        <taxon>Plakobranchidae</taxon>
        <taxon>Plakobranchus</taxon>
    </lineage>
</organism>
<protein>
    <submittedName>
        <fullName evidence="2">Uncharacterized protein</fullName>
    </submittedName>
</protein>
<feature type="compositionally biased region" description="Basic and acidic residues" evidence="1">
    <location>
        <begin position="19"/>
        <end position="28"/>
    </location>
</feature>
<evidence type="ECO:0000313" key="3">
    <source>
        <dbReference type="Proteomes" id="UP000735302"/>
    </source>
</evidence>
<accession>A0AAV3Y0Q6</accession>
<name>A0AAV3Y0Q6_9GAST</name>
<evidence type="ECO:0000256" key="1">
    <source>
        <dbReference type="SAM" id="MobiDB-lite"/>
    </source>
</evidence>
<reference evidence="2 3" key="1">
    <citation type="journal article" date="2021" name="Elife">
        <title>Chloroplast acquisition without the gene transfer in kleptoplastic sea slugs, Plakobranchus ocellatus.</title>
        <authorList>
            <person name="Maeda T."/>
            <person name="Takahashi S."/>
            <person name="Yoshida T."/>
            <person name="Shimamura S."/>
            <person name="Takaki Y."/>
            <person name="Nagai Y."/>
            <person name="Toyoda A."/>
            <person name="Suzuki Y."/>
            <person name="Arimoto A."/>
            <person name="Ishii H."/>
            <person name="Satoh N."/>
            <person name="Nishiyama T."/>
            <person name="Hasebe M."/>
            <person name="Maruyama T."/>
            <person name="Minagawa J."/>
            <person name="Obokata J."/>
            <person name="Shigenobu S."/>
        </authorList>
    </citation>
    <scope>NUCLEOTIDE SEQUENCE [LARGE SCALE GENOMIC DNA]</scope>
</reference>